<feature type="transmembrane region" description="Helical" evidence="1">
    <location>
        <begin position="9"/>
        <end position="28"/>
    </location>
</feature>
<dbReference type="HOGENOM" id="CLU_3406378_0_0_1"/>
<dbReference type="InParanoid" id="J7RVZ4"/>
<keyword evidence="3" id="KW-1185">Reference proteome</keyword>
<evidence type="ECO:0000256" key="1">
    <source>
        <dbReference type="SAM" id="Phobius"/>
    </source>
</evidence>
<accession>J7RVZ4</accession>
<keyword evidence="1" id="KW-1133">Transmembrane helix</keyword>
<dbReference type="EMBL" id="HE797644">
    <property type="protein sequence ID" value="CCM07090.1"/>
    <property type="molecule type" value="Genomic_DNA"/>
</dbReference>
<dbReference type="GeneID" id="24101990"/>
<dbReference type="RefSeq" id="XP_012177111.1">
    <property type="nucleotide sequence ID" value="XM_012321721.1"/>
</dbReference>
<gene>
    <name evidence="2" type="ORF">FIBRA_09417</name>
</gene>
<sequence>MVQKEEQMVFVYDMLVAAFVPIYLKYGLGV</sequence>
<proteinExistence type="predicted"/>
<keyword evidence="1" id="KW-0472">Membrane</keyword>
<dbReference type="Proteomes" id="UP000006352">
    <property type="component" value="Unassembled WGS sequence"/>
</dbReference>
<dbReference type="AlphaFoldDB" id="J7RVZ4"/>
<protein>
    <submittedName>
        <fullName evidence="2">Uncharacterized protein</fullName>
    </submittedName>
</protein>
<reference evidence="2 3" key="1">
    <citation type="journal article" date="2012" name="Appl. Environ. Microbiol.">
        <title>Short-read sequencing for genomic analysis of the brown rot fungus Fibroporia radiculosa.</title>
        <authorList>
            <person name="Tang J.D."/>
            <person name="Perkins A.D."/>
            <person name="Sonstegard T.S."/>
            <person name="Schroeder S.G."/>
            <person name="Burgess S.C."/>
            <person name="Diehl S.V."/>
        </authorList>
    </citation>
    <scope>NUCLEOTIDE SEQUENCE [LARGE SCALE GENOMIC DNA]</scope>
    <source>
        <strain evidence="2 3">TFFH 294</strain>
    </source>
</reference>
<evidence type="ECO:0000313" key="2">
    <source>
        <dbReference type="EMBL" id="CCM07090.1"/>
    </source>
</evidence>
<keyword evidence="1" id="KW-0812">Transmembrane</keyword>
<organism evidence="2 3">
    <name type="scientific">Fibroporia radiculosa</name>
    <dbReference type="NCBI Taxonomy" id="599839"/>
    <lineage>
        <taxon>Eukaryota</taxon>
        <taxon>Fungi</taxon>
        <taxon>Dikarya</taxon>
        <taxon>Basidiomycota</taxon>
        <taxon>Agaricomycotina</taxon>
        <taxon>Agaricomycetes</taxon>
        <taxon>Polyporales</taxon>
        <taxon>Fibroporiaceae</taxon>
        <taxon>Fibroporia</taxon>
    </lineage>
</organism>
<name>J7RVZ4_9APHY</name>
<evidence type="ECO:0000313" key="3">
    <source>
        <dbReference type="Proteomes" id="UP000006352"/>
    </source>
</evidence>